<reference evidence="1 2" key="1">
    <citation type="journal article" date="2010" name="Int. J. Syst. Evol. Microbiol.">
        <title>Reclassification of Herbaspirillum putei as a later heterotypic synonym of Herbaspirillum huttiense, with the description of H. huttiense subsp. huttiense subsp. nov. and H. huttiense subsp. putei subsp. nov., comb. nov., and description of Herbaspirillum aquaticum sp. nov.</title>
        <authorList>
            <person name="Dobritsa A.P."/>
            <person name="Reddy M.C."/>
            <person name="Samadpour M."/>
        </authorList>
    </citation>
    <scope>NUCLEOTIDE SEQUENCE [LARGE SCALE GENOMIC DNA]</scope>
    <source>
        <strain evidence="1 2">IEH 4430</strain>
    </source>
</reference>
<accession>A0A225SN42</accession>
<sequence>MNTKCCAACGQKFEPNPHSPRQAYCSNPTCQRTRKRRWHKEKLLHDPDYVDNQARAQQAWCSRNVDYWRNYRGEHPDYVEQNREKQRSRNAKKRGKLIATMDVPNSQNNMPELRSGLYQISPVPVSMIAKMDLWIVEIRVLSRASMPHPSL</sequence>
<proteinExistence type="predicted"/>
<name>A0A225SN42_9BURK</name>
<evidence type="ECO:0000313" key="1">
    <source>
        <dbReference type="EMBL" id="OWY32376.1"/>
    </source>
</evidence>
<dbReference type="AlphaFoldDB" id="A0A225SN42"/>
<dbReference type="EMBL" id="NJGV01000027">
    <property type="protein sequence ID" value="OWY32376.1"/>
    <property type="molecule type" value="Genomic_DNA"/>
</dbReference>
<dbReference type="Proteomes" id="UP000214747">
    <property type="component" value="Unassembled WGS sequence"/>
</dbReference>
<protein>
    <submittedName>
        <fullName evidence="1">Uncharacterized protein</fullName>
    </submittedName>
</protein>
<organism evidence="1 2">
    <name type="scientific">Herbaspirillum aquaticum</name>
    <dbReference type="NCBI Taxonomy" id="568783"/>
    <lineage>
        <taxon>Bacteria</taxon>
        <taxon>Pseudomonadati</taxon>
        <taxon>Pseudomonadota</taxon>
        <taxon>Betaproteobacteria</taxon>
        <taxon>Burkholderiales</taxon>
        <taxon>Oxalobacteraceae</taxon>
        <taxon>Herbaspirillum</taxon>
    </lineage>
</organism>
<keyword evidence="2" id="KW-1185">Reference proteome</keyword>
<comment type="caution">
    <text evidence="1">The sequence shown here is derived from an EMBL/GenBank/DDBJ whole genome shotgun (WGS) entry which is preliminary data.</text>
</comment>
<evidence type="ECO:0000313" key="2">
    <source>
        <dbReference type="Proteomes" id="UP000214747"/>
    </source>
</evidence>
<gene>
    <name evidence="1" type="ORF">CEJ45_21675</name>
</gene>